<gene>
    <name evidence="1" type="ORF">Hfx1149_05700</name>
</gene>
<dbReference type="RefSeq" id="WP_151136324.1">
    <property type="nucleotide sequence ID" value="NZ_VZUS01000001.1"/>
</dbReference>
<dbReference type="EMBL" id="VZUS01000001">
    <property type="protein sequence ID" value="KAB1187548.1"/>
    <property type="molecule type" value="Genomic_DNA"/>
</dbReference>
<organism evidence="1">
    <name type="scientific">Haloferax sp. CBA1149</name>
    <dbReference type="NCBI Taxonomy" id="2650753"/>
    <lineage>
        <taxon>Archaea</taxon>
        <taxon>Methanobacteriati</taxon>
        <taxon>Methanobacteriota</taxon>
        <taxon>Stenosarchaea group</taxon>
        <taxon>Halobacteria</taxon>
        <taxon>Halobacteriales</taxon>
        <taxon>Haloferacaceae</taxon>
        <taxon>Haloferax</taxon>
    </lineage>
</organism>
<name>A0A643JWG4_9EURY</name>
<dbReference type="InterPro" id="IPR048925">
    <property type="entry name" value="RdfA"/>
</dbReference>
<dbReference type="AlphaFoldDB" id="A0A643JWG4"/>
<sequence>MRNSGNKVSRRGGRGPKIERIADRYGLPDLGDDLVAAWLGDGEEQRSLRELEADVNKRLIHAALDEAGAHVLDGETDNFYRLLTSDDVSAGSRTAARNALREKGVDVDQLESDIISYQSVYNYLKRHRNVERESTDDDETAVESGLSTIRKLRSRLRTVTIDVIDRLVKANEVFIGSYEVDVDIRVTCTDCETRMTPTALLSSGHCNCDPTATDGAVDE</sequence>
<evidence type="ECO:0000313" key="1">
    <source>
        <dbReference type="EMBL" id="KAB1187548.1"/>
    </source>
</evidence>
<comment type="caution">
    <text evidence="1">The sequence shown here is derived from an EMBL/GenBank/DDBJ whole genome shotgun (WGS) entry which is preliminary data.</text>
</comment>
<proteinExistence type="predicted"/>
<reference evidence="1" key="1">
    <citation type="submission" date="2019-09" db="EMBL/GenBank/DDBJ databases">
        <title>Genomic analysis of Haloferax sp. CBA1149.</title>
        <authorList>
            <person name="Roh S.W."/>
        </authorList>
    </citation>
    <scope>NUCLEOTIDE SEQUENCE</scope>
    <source>
        <strain evidence="1">CBA1149</strain>
    </source>
</reference>
<dbReference type="Pfam" id="PF21811">
    <property type="entry name" value="RdfA"/>
    <property type="match status" value="1"/>
</dbReference>
<accession>A0A643JWG4</accession>
<protein>
    <submittedName>
        <fullName evidence="1">Uncharacterized protein</fullName>
    </submittedName>
</protein>